<sequence length="453" mass="48209">MSGLSRRGAAPTVRHVHLGLGNFFRAHQAWYTSRAPDATQWGIAAFTGRTPGLVDALTAQDGLYTLVTRSGDGDGFEVVDSIARVFPASDHAAWLGYLKDPRVRVVTMTVTEAGYLRGADGGLDVDRPEVRADVDALRTAPSSPVRTAPAKLVAGLAARCRADAGPLTLVPCDNLPGNGAVTARIVREFAQFVDPGLPGRLEESVSYVTTVVDRITPRPIAADVAAVGAATGADDHAPVVTEPFTEWVLSGDFAAGRPQWEDAGAAFVHDIGPFEERKLWLLNGAHSLLAYTASLRGHVTVSDAMTDETCRAWLEQWWNEASRHLNLPDTDIAAYRAALIDRFANPRMRHRLDQIATDGSQKLPVRLLPVLRLERAAGRVPLGTTRALAAWVCHLRGSGGSVNDVRSADIGPLTAGPLTDAVRTVLGALDPALAADSAVVNAVTVQACEIAPR</sequence>
<dbReference type="EMBL" id="JACCCC010000001">
    <property type="protein sequence ID" value="NYE47933.1"/>
    <property type="molecule type" value="Genomic_DNA"/>
</dbReference>
<evidence type="ECO:0000313" key="6">
    <source>
        <dbReference type="Proteomes" id="UP000589036"/>
    </source>
</evidence>
<gene>
    <name evidence="5" type="ORF">HDA32_003053</name>
</gene>
<dbReference type="RefSeq" id="WP_312863198.1">
    <property type="nucleotide sequence ID" value="NZ_BAAAYY010000003.1"/>
</dbReference>
<organism evidence="5 6">
    <name type="scientific">Spinactinospora alkalitolerans</name>
    <dbReference type="NCBI Taxonomy" id="687207"/>
    <lineage>
        <taxon>Bacteria</taxon>
        <taxon>Bacillati</taxon>
        <taxon>Actinomycetota</taxon>
        <taxon>Actinomycetes</taxon>
        <taxon>Streptosporangiales</taxon>
        <taxon>Nocardiopsidaceae</taxon>
        <taxon>Spinactinospora</taxon>
    </lineage>
</organism>
<dbReference type="InterPro" id="IPR013131">
    <property type="entry name" value="Mannitol_DH_N"/>
</dbReference>
<dbReference type="EC" id="1.1.1.57" evidence="5"/>
<evidence type="ECO:0000259" key="3">
    <source>
        <dbReference type="Pfam" id="PF01232"/>
    </source>
</evidence>
<dbReference type="GO" id="GO:0008866">
    <property type="term" value="F:fructuronate reductase activity"/>
    <property type="evidence" value="ECO:0007669"/>
    <property type="project" value="UniProtKB-EC"/>
</dbReference>
<dbReference type="InterPro" id="IPR008927">
    <property type="entry name" value="6-PGluconate_DH-like_C_sf"/>
</dbReference>
<reference evidence="5 6" key="1">
    <citation type="submission" date="2020-07" db="EMBL/GenBank/DDBJ databases">
        <title>Sequencing the genomes of 1000 actinobacteria strains.</title>
        <authorList>
            <person name="Klenk H.-P."/>
        </authorList>
    </citation>
    <scope>NUCLEOTIDE SEQUENCE [LARGE SCALE GENOMIC DNA]</scope>
    <source>
        <strain evidence="5 6">CXB654</strain>
    </source>
</reference>
<protein>
    <submittedName>
        <fullName evidence="5">Fructuronate reductase</fullName>
        <ecNumber evidence="5">1.1.1.57</ecNumber>
    </submittedName>
</protein>
<dbReference type="Pfam" id="PF08125">
    <property type="entry name" value="Mannitol_dh_C"/>
    <property type="match status" value="1"/>
</dbReference>
<dbReference type="SUPFAM" id="SSF51735">
    <property type="entry name" value="NAD(P)-binding Rossmann-fold domains"/>
    <property type="match status" value="1"/>
</dbReference>
<keyword evidence="1 5" id="KW-0560">Oxidoreductase</keyword>
<dbReference type="InterPro" id="IPR000669">
    <property type="entry name" value="Mannitol_DH"/>
</dbReference>
<dbReference type="GO" id="GO:0008926">
    <property type="term" value="F:mannitol-1-phosphate 5-dehydrogenase activity"/>
    <property type="evidence" value="ECO:0007669"/>
    <property type="project" value="UniProtKB-EC"/>
</dbReference>
<evidence type="ECO:0000259" key="4">
    <source>
        <dbReference type="Pfam" id="PF08125"/>
    </source>
</evidence>
<proteinExistence type="predicted"/>
<comment type="caution">
    <text evidence="5">The sequence shown here is derived from an EMBL/GenBank/DDBJ whole genome shotgun (WGS) entry which is preliminary data.</text>
</comment>
<dbReference type="InterPro" id="IPR036291">
    <property type="entry name" value="NAD(P)-bd_dom_sf"/>
</dbReference>
<evidence type="ECO:0000256" key="1">
    <source>
        <dbReference type="ARBA" id="ARBA00023002"/>
    </source>
</evidence>
<name>A0A852TYR4_9ACTN</name>
<dbReference type="Proteomes" id="UP000589036">
    <property type="component" value="Unassembled WGS sequence"/>
</dbReference>
<comment type="catalytic activity">
    <reaction evidence="2">
        <text>D-mannitol 1-phosphate + NAD(+) = beta-D-fructose 6-phosphate + NADH + H(+)</text>
        <dbReference type="Rhea" id="RHEA:19661"/>
        <dbReference type="ChEBI" id="CHEBI:15378"/>
        <dbReference type="ChEBI" id="CHEBI:57540"/>
        <dbReference type="ChEBI" id="CHEBI:57634"/>
        <dbReference type="ChEBI" id="CHEBI:57945"/>
        <dbReference type="ChEBI" id="CHEBI:61381"/>
        <dbReference type="EC" id="1.1.1.17"/>
    </reaction>
</comment>
<feature type="domain" description="Mannitol dehydrogenase C-terminal" evidence="4">
    <location>
        <begin position="270"/>
        <end position="408"/>
    </location>
</feature>
<evidence type="ECO:0000256" key="2">
    <source>
        <dbReference type="ARBA" id="ARBA00048615"/>
    </source>
</evidence>
<keyword evidence="6" id="KW-1185">Reference proteome</keyword>
<dbReference type="SUPFAM" id="SSF48179">
    <property type="entry name" value="6-phosphogluconate dehydrogenase C-terminal domain-like"/>
    <property type="match status" value="1"/>
</dbReference>
<dbReference type="PANTHER" id="PTHR43362:SF1">
    <property type="entry name" value="MANNITOL DEHYDROGENASE 2-RELATED"/>
    <property type="match status" value="1"/>
</dbReference>
<dbReference type="InterPro" id="IPR013118">
    <property type="entry name" value="Mannitol_DH_C"/>
</dbReference>
<dbReference type="PANTHER" id="PTHR43362">
    <property type="entry name" value="MANNITOL DEHYDROGENASE DSF1-RELATED"/>
    <property type="match status" value="1"/>
</dbReference>
<dbReference type="InterPro" id="IPR013328">
    <property type="entry name" value="6PGD_dom2"/>
</dbReference>
<evidence type="ECO:0000313" key="5">
    <source>
        <dbReference type="EMBL" id="NYE47933.1"/>
    </source>
</evidence>
<dbReference type="Gene3D" id="1.10.1040.10">
    <property type="entry name" value="N-(1-d-carboxylethyl)-l-norvaline Dehydrogenase, domain 2"/>
    <property type="match status" value="1"/>
</dbReference>
<dbReference type="Pfam" id="PF01232">
    <property type="entry name" value="Mannitol_dh"/>
    <property type="match status" value="1"/>
</dbReference>
<dbReference type="Gene3D" id="3.40.50.720">
    <property type="entry name" value="NAD(P)-binding Rossmann-like Domain"/>
    <property type="match status" value="1"/>
</dbReference>
<accession>A0A852TYR4</accession>
<feature type="domain" description="Mannitol dehydrogenase N-terminal" evidence="3">
    <location>
        <begin position="15"/>
        <end position="261"/>
    </location>
</feature>
<dbReference type="PRINTS" id="PR00084">
    <property type="entry name" value="MTLDHDRGNASE"/>
</dbReference>
<dbReference type="AlphaFoldDB" id="A0A852TYR4"/>
<dbReference type="InterPro" id="IPR050988">
    <property type="entry name" value="Mannitol_DH/Oxidoreductase"/>
</dbReference>